<keyword evidence="3" id="KW-1185">Reference proteome</keyword>
<name>A0AAE1NDA2_9EUCA</name>
<feature type="region of interest" description="Disordered" evidence="1">
    <location>
        <begin position="194"/>
        <end position="279"/>
    </location>
</feature>
<feature type="compositionally biased region" description="Basic and acidic residues" evidence="1">
    <location>
        <begin position="1"/>
        <end position="13"/>
    </location>
</feature>
<gene>
    <name evidence="2" type="ORF">Pmani_039123</name>
</gene>
<evidence type="ECO:0000313" key="3">
    <source>
        <dbReference type="Proteomes" id="UP001292094"/>
    </source>
</evidence>
<feature type="compositionally biased region" description="Basic and acidic residues" evidence="1">
    <location>
        <begin position="202"/>
        <end position="221"/>
    </location>
</feature>
<feature type="compositionally biased region" description="Polar residues" evidence="1">
    <location>
        <begin position="229"/>
        <end position="242"/>
    </location>
</feature>
<reference evidence="2" key="1">
    <citation type="submission" date="2023-11" db="EMBL/GenBank/DDBJ databases">
        <title>Genome assemblies of two species of porcelain crab, Petrolisthes cinctipes and Petrolisthes manimaculis (Anomura: Porcellanidae).</title>
        <authorList>
            <person name="Angst P."/>
        </authorList>
    </citation>
    <scope>NUCLEOTIDE SEQUENCE</scope>
    <source>
        <strain evidence="2">PB745_02</strain>
        <tissue evidence="2">Gill</tissue>
    </source>
</reference>
<feature type="region of interest" description="Disordered" evidence="1">
    <location>
        <begin position="84"/>
        <end position="178"/>
    </location>
</feature>
<dbReference type="Proteomes" id="UP001292094">
    <property type="component" value="Unassembled WGS sequence"/>
</dbReference>
<dbReference type="EMBL" id="JAWZYT010006645">
    <property type="protein sequence ID" value="KAK4287818.1"/>
    <property type="molecule type" value="Genomic_DNA"/>
</dbReference>
<sequence length="394" mass="42697">MLRDREREKKLENGKLSGEKLSSAENKLDFGGKLSGEKLKYGENKLDFGGKLSDESKLGNGGVNGGHMGKLEFGAQLELGGKLNRAPRSLNERRPSGAFPKVGPDMQRLKLSAVPDARKLSENSPKLSGALDDGKLNSAGGSKLPVSSEGRKLNGAHSSKLSVSSEGRKLNASSSYKLENSAMSILRQKLALVEEESEIESESERESEKESEGIENGKPDIENAENGEKTSTNGGKTPSNWEKTPENAEKTPTNTENSEKTPPNAENAEKTPPNGEKTRQRPILHARLNRACFLNRKIRLRQNQTAGSANAPNGGTNDAYLGLLGSRLEGRTYLSSERYLECFEGEFEDLAEILGKSHLVDDCKTQVPAILASELMVEHMAQRSQHPGGCGRGL</sequence>
<accession>A0AAE1NDA2</accession>
<comment type="caution">
    <text evidence="2">The sequence shown here is derived from an EMBL/GenBank/DDBJ whole genome shotgun (WGS) entry which is preliminary data.</text>
</comment>
<organism evidence="2 3">
    <name type="scientific">Petrolisthes manimaculis</name>
    <dbReference type="NCBI Taxonomy" id="1843537"/>
    <lineage>
        <taxon>Eukaryota</taxon>
        <taxon>Metazoa</taxon>
        <taxon>Ecdysozoa</taxon>
        <taxon>Arthropoda</taxon>
        <taxon>Crustacea</taxon>
        <taxon>Multicrustacea</taxon>
        <taxon>Malacostraca</taxon>
        <taxon>Eumalacostraca</taxon>
        <taxon>Eucarida</taxon>
        <taxon>Decapoda</taxon>
        <taxon>Pleocyemata</taxon>
        <taxon>Anomura</taxon>
        <taxon>Galatheoidea</taxon>
        <taxon>Porcellanidae</taxon>
        <taxon>Petrolisthes</taxon>
    </lineage>
</organism>
<feature type="region of interest" description="Disordered" evidence="1">
    <location>
        <begin position="1"/>
        <end position="35"/>
    </location>
</feature>
<feature type="compositionally biased region" description="Basic and acidic residues" evidence="1">
    <location>
        <begin position="26"/>
        <end position="35"/>
    </location>
</feature>
<evidence type="ECO:0000313" key="2">
    <source>
        <dbReference type="EMBL" id="KAK4287818.1"/>
    </source>
</evidence>
<proteinExistence type="predicted"/>
<feature type="compositionally biased region" description="Polar residues" evidence="1">
    <location>
        <begin position="156"/>
        <end position="178"/>
    </location>
</feature>
<protein>
    <submittedName>
        <fullName evidence="2">Uncharacterized protein</fullName>
    </submittedName>
</protein>
<evidence type="ECO:0000256" key="1">
    <source>
        <dbReference type="SAM" id="MobiDB-lite"/>
    </source>
</evidence>
<dbReference type="AlphaFoldDB" id="A0AAE1NDA2"/>